<evidence type="ECO:0000256" key="2">
    <source>
        <dbReference type="ARBA" id="ARBA00022525"/>
    </source>
</evidence>
<sequence>MIVPFTLIYGTIFDINTRYYYSNNGIFQNRLSLSEGYIFNFVFANARGKWDINGFDFTTDTLRIDGNKLYFKLGDIGHNINSSLVYDINNIVGFQLCDYDYYKNIEFGAYYKNSFLHPTSLFIGGLYKFNAFRTYFRLSTENLFSTEIGVENTYIHNNYKFNSLIFLNPSVDSMVHISPGMGFNIYYSNDWMRMGAIFKYWYRKYHFLYHFYPYGYLNNSIYFSIYSNQKYYLYGGLSYNNDFLNFFALSHYISQRFNLNNNTSVSSMIKYYMYKRNLDKIFDQQYIISNKLLYRFSNGNISLNIDNTFFNNYFNNQIETGVYWDWKNIMLQYSLGYLNDNSLIYNRSGIFNLFYIKSKYKNISLATKFKTINNSIERIMGELSYNLDYTTISVVYSWSNAYNSFYFTFSTRGVVENINFNYLRGYVFYDKNNNHMYDKEDIGESDIGIYIDGKLRGISKKSGRYVIPFISPGKHTISIGVATIPAYIGTDEGAKEILISRFGFHDINLPLFKLGSISGKVFYDDNMNGFYDEGERGLPKAVVEMAGRWTITDENGNYILANLIPGQYILSVSTIPEGYRISIYNLKMIIYLKQGSIIKDIDFGIVKKEKAIIMKEF</sequence>
<keyword evidence="2" id="KW-0964">Secreted</keyword>
<evidence type="ECO:0000313" key="6">
    <source>
        <dbReference type="Proteomes" id="UP000271125"/>
    </source>
</evidence>
<comment type="caution">
    <text evidence="5">The sequence shown here is derived from an EMBL/GenBank/DDBJ whole genome shotgun (WGS) entry which is preliminary data.</text>
</comment>
<dbReference type="GO" id="GO:0005576">
    <property type="term" value="C:extracellular region"/>
    <property type="evidence" value="ECO:0007669"/>
    <property type="project" value="UniProtKB-SubCell"/>
</dbReference>
<accession>A0A660SMR9</accession>
<gene>
    <name evidence="5" type="ORF">DRP43_01575</name>
</gene>
<reference evidence="5 6" key="1">
    <citation type="submission" date="2018-06" db="EMBL/GenBank/DDBJ databases">
        <title>Extensive metabolic versatility and redundancy in microbially diverse, dynamic hydrothermal sediments.</title>
        <authorList>
            <person name="Dombrowski N."/>
            <person name="Teske A."/>
            <person name="Baker B.J."/>
        </authorList>
    </citation>
    <scope>NUCLEOTIDE SEQUENCE [LARGE SCALE GENOMIC DNA]</scope>
    <source>
        <strain evidence="5">B10_G13</strain>
    </source>
</reference>
<feature type="domain" description="SD-repeat containing protein B" evidence="4">
    <location>
        <begin position="516"/>
        <end position="583"/>
    </location>
</feature>
<keyword evidence="3" id="KW-0732">Signal</keyword>
<dbReference type="Gene3D" id="2.60.40.10">
    <property type="entry name" value="Immunoglobulins"/>
    <property type="match status" value="1"/>
</dbReference>
<evidence type="ECO:0000313" key="5">
    <source>
        <dbReference type="EMBL" id="RKX72094.1"/>
    </source>
</evidence>
<dbReference type="SUPFAM" id="SSF117074">
    <property type="entry name" value="Hypothetical protein PA1324"/>
    <property type="match status" value="1"/>
</dbReference>
<evidence type="ECO:0000256" key="1">
    <source>
        <dbReference type="ARBA" id="ARBA00004613"/>
    </source>
</evidence>
<dbReference type="Proteomes" id="UP000271125">
    <property type="component" value="Unassembled WGS sequence"/>
</dbReference>
<dbReference type="AlphaFoldDB" id="A0A660SMR9"/>
<dbReference type="EMBL" id="QNBD01000050">
    <property type="protein sequence ID" value="RKX72094.1"/>
    <property type="molecule type" value="Genomic_DNA"/>
</dbReference>
<protein>
    <recommendedName>
        <fullName evidence="4">SD-repeat containing protein B domain-containing protein</fullName>
    </recommendedName>
</protein>
<proteinExistence type="predicted"/>
<dbReference type="InterPro" id="IPR033764">
    <property type="entry name" value="Sdr_B"/>
</dbReference>
<name>A0A660SMR9_UNCT6</name>
<comment type="subcellular location">
    <subcellularLocation>
        <location evidence="1">Secreted</location>
    </subcellularLocation>
</comment>
<evidence type="ECO:0000259" key="4">
    <source>
        <dbReference type="Pfam" id="PF17210"/>
    </source>
</evidence>
<dbReference type="Pfam" id="PF17210">
    <property type="entry name" value="SdrD_B"/>
    <property type="match status" value="1"/>
</dbReference>
<evidence type="ECO:0000256" key="3">
    <source>
        <dbReference type="ARBA" id="ARBA00022729"/>
    </source>
</evidence>
<organism evidence="5 6">
    <name type="scientific">candidate division TA06 bacterium</name>
    <dbReference type="NCBI Taxonomy" id="2250710"/>
    <lineage>
        <taxon>Bacteria</taxon>
        <taxon>Bacteria division TA06</taxon>
    </lineage>
</organism>
<dbReference type="InterPro" id="IPR013783">
    <property type="entry name" value="Ig-like_fold"/>
</dbReference>